<dbReference type="Proteomes" id="UP000202397">
    <property type="component" value="Genome"/>
</dbReference>
<evidence type="ECO:0000313" key="4">
    <source>
        <dbReference type="Proteomes" id="UP000202397"/>
    </source>
</evidence>
<accession>A0A0B5KS44</accession>
<dbReference type="Pfam" id="PF07245">
    <property type="entry name" value="Phlebovirus_G2"/>
    <property type="match status" value="1"/>
</dbReference>
<organism evidence="3 4">
    <name type="scientific">Wuhan mosquito virus 1</name>
    <dbReference type="NCBI Taxonomy" id="1608126"/>
    <lineage>
        <taxon>Viruses</taxon>
        <taxon>Riboviria</taxon>
        <taxon>Orthornavirae</taxon>
        <taxon>Negarnaviricota</taxon>
        <taxon>Polyploviricotina</taxon>
        <taxon>Bunyaviricetes</taxon>
        <taxon>Elliovirales</taxon>
        <taxon>Phasmaviridae</taxon>
        <taxon>Orthophasmavirus</taxon>
        <taxon>Orthophasmavirus wuhanense</taxon>
    </lineage>
</organism>
<keyword evidence="1" id="KW-0472">Membrane</keyword>
<feature type="transmembrane region" description="Helical" evidence="1">
    <location>
        <begin position="637"/>
        <end position="663"/>
    </location>
</feature>
<proteinExistence type="predicted"/>
<dbReference type="EMBL" id="KM817726">
    <property type="protein sequence ID" value="AJG39296.1"/>
    <property type="molecule type" value="Viral_cRNA"/>
</dbReference>
<feature type="transmembrane region" description="Helical" evidence="1">
    <location>
        <begin position="195"/>
        <end position="212"/>
    </location>
</feature>
<feature type="domain" description="Phlebovirus glycoprotein G2 fusion" evidence="2">
    <location>
        <begin position="213"/>
        <end position="479"/>
    </location>
</feature>
<dbReference type="InterPro" id="IPR009878">
    <property type="entry name" value="Phlebovirus_G2_fusion"/>
</dbReference>
<evidence type="ECO:0000313" key="3">
    <source>
        <dbReference type="EMBL" id="AJG39296.1"/>
    </source>
</evidence>
<keyword evidence="4" id="KW-1185">Reference proteome</keyword>
<gene>
    <name evidence="3" type="primary">G</name>
</gene>
<dbReference type="KEGG" id="vg:29140372"/>
<name>A0A0B5KS44_9VIRU</name>
<feature type="transmembrane region" description="Helical" evidence="1">
    <location>
        <begin position="101"/>
        <end position="122"/>
    </location>
</feature>
<dbReference type="OrthoDB" id="11420at10239"/>
<evidence type="ECO:0000259" key="2">
    <source>
        <dbReference type="Pfam" id="PF07245"/>
    </source>
</evidence>
<dbReference type="RefSeq" id="YP_009305131.1">
    <property type="nucleotide sequence ID" value="NC_031308.1"/>
</dbReference>
<reference evidence="3 4" key="1">
    <citation type="journal article" date="2015" name="Elife">
        <title>Unprecedented genomic diversity of RNA viruses in arthropods reveals the ancestry of negative-sense RNA viruses.</title>
        <authorList>
            <person name="Li C.X."/>
            <person name="Shi M."/>
            <person name="Tian J.H."/>
            <person name="Lin X.D."/>
            <person name="Kang Y.J."/>
            <person name="Chen L.J."/>
            <person name="Qin X.C."/>
            <person name="Xu J."/>
            <person name="Holmes E.C."/>
            <person name="Zhang Y.Z."/>
        </authorList>
    </citation>
    <scope>NUCLEOTIDE SEQUENCE [LARGE SCALE GENOMIC DNA]</scope>
    <source>
        <strain evidence="3 4">WT3-15</strain>
    </source>
</reference>
<keyword evidence="1" id="KW-1133">Transmembrane helix</keyword>
<evidence type="ECO:0000256" key="1">
    <source>
        <dbReference type="SAM" id="Phobius"/>
    </source>
</evidence>
<sequence length="681" mass="77141">MYAFKEIFIIAAIAVMIVSSRQDIEINEGVMTINYKGNCSLAFNGYNVTMTGPKEVEGLFYGLVNYRCGNNIGWLVSKVACKKCGLFCMQNEMIEGCESKVYLFIIGTVVGCLIGLIGLLTLRNKLRKWSDHLISCCLYRLVTYEDKREEERVKMLRERVATDITPKYRELPPMKAKHMDKIEGKRSVRAGGSSVNNITVLSLLFMAAVAFGCDNTLFIRSDGKVCDDKQCISTSMYQLHLQSGSVVCFKDYKGDMMRFKIDAAYIRTRYHLVYYTSEYEIKTSYTSNCKGSGSCWSGGCRDIGVHPRLRAIANSSIMGYGCETDNLGCDDWCFMKTSCTWYKWDIKSKGVYGKVYEKSSEIWEVILRIDYQNVTTRHKVNVNNPRVNLDGLMDGIPIYITSISSETDNVPNGILEYLGTGYAVKASQMNMPETDIIGDYQISLDKETYAFNMHNVKCETESCRAFCNAPEPKMTRFIRMIKRMNEVEIMNIGSGHVIETNRQISAIVGVLVGNVNLKNLQVEKAQCSLEQIGTYSCTGCAEEPYVILQAHDIKSEGILPIESNCTFAKDYISCSLDPYPLYLRDTKRSCYIHIQGLNHTMYLNFDFTFKGSLDPSKPIYNQESEMEMIKGMVSSSMFITGLISTVSMFGMVSISLSMILRIIRMYEIKRMSRDVMEMTSK</sequence>
<protein>
    <submittedName>
        <fullName evidence="3">Glycoprotein</fullName>
    </submittedName>
</protein>
<dbReference type="GeneID" id="29140372"/>
<keyword evidence="1" id="KW-0812">Transmembrane</keyword>